<sequence length="181" mass="19226">MPHYTPAPVLPALRLPLLAAILALPPAARAAGDKVGPEACKACHPSAYERWRVSPHARALEVLPAERRDDPRCLSCHAPDREDGLAGVSCETCHGPGRAYAADHVMRDRELARAVGLVDPGPKTCLACHTDSTPSLLRFDPKRKLPLIDHWTPAPGDAAAPTGPRAPARPAPAPARRPGGR</sequence>
<keyword evidence="2" id="KW-0732">Signal</keyword>
<feature type="compositionally biased region" description="Low complexity" evidence="1">
    <location>
        <begin position="153"/>
        <end position="166"/>
    </location>
</feature>
<dbReference type="Proteomes" id="UP000001935">
    <property type="component" value="Chromosome"/>
</dbReference>
<dbReference type="InterPro" id="IPR036280">
    <property type="entry name" value="Multihaem_cyt_sf"/>
</dbReference>
<accession>Q2ILB8</accession>
<dbReference type="eggNOG" id="COG3391">
    <property type="taxonomic scope" value="Bacteria"/>
</dbReference>
<dbReference type="HOGENOM" id="CLU_116684_0_0_7"/>
<dbReference type="AlphaFoldDB" id="Q2ILB8"/>
<reference evidence="4" key="1">
    <citation type="submission" date="2006-01" db="EMBL/GenBank/DDBJ databases">
        <title>Complete sequence of Anaeromyxobacter dehalogenans 2CP-C.</title>
        <authorList>
            <consortium name="US DOE Joint Genome Institute"/>
            <person name="Copeland A."/>
            <person name="Lucas S."/>
            <person name="Lapidus A."/>
            <person name="Barry K."/>
            <person name="Detter J.C."/>
            <person name="Glavina T."/>
            <person name="Hammon N."/>
            <person name="Israni S."/>
            <person name="Pitluck S."/>
            <person name="Brettin T."/>
            <person name="Bruce D."/>
            <person name="Han C."/>
            <person name="Tapia R."/>
            <person name="Gilna P."/>
            <person name="Kiss H."/>
            <person name="Schmutz J."/>
            <person name="Larimer F."/>
            <person name="Land M."/>
            <person name="Kyrpides N."/>
            <person name="Anderson I."/>
            <person name="Sanford R.A."/>
            <person name="Ritalahti K.M."/>
            <person name="Thomas H.S."/>
            <person name="Kirby J.R."/>
            <person name="Zhulin I.B."/>
            <person name="Loeffler F.E."/>
            <person name="Richardson P."/>
        </authorList>
    </citation>
    <scope>NUCLEOTIDE SEQUENCE</scope>
    <source>
        <strain evidence="4">2CP-C</strain>
    </source>
</reference>
<dbReference type="InterPro" id="IPR023155">
    <property type="entry name" value="Cyt_c-552/4"/>
</dbReference>
<gene>
    <name evidence="4" type="ordered locus">Adeh_2682</name>
</gene>
<dbReference type="Gene3D" id="1.10.1130.10">
    <property type="entry name" value="Flavocytochrome C3, Chain A"/>
    <property type="match status" value="1"/>
</dbReference>
<dbReference type="EMBL" id="CP000251">
    <property type="protein sequence ID" value="ABC82452.1"/>
    <property type="molecule type" value="Genomic_DNA"/>
</dbReference>
<proteinExistence type="predicted"/>
<feature type="chain" id="PRO_5004210287" description="Cytochrome c-552/4 domain-containing protein" evidence="2">
    <location>
        <begin position="31"/>
        <end position="181"/>
    </location>
</feature>
<protein>
    <recommendedName>
        <fullName evidence="3">Cytochrome c-552/4 domain-containing protein</fullName>
    </recommendedName>
</protein>
<name>Q2ILB8_ANADE</name>
<dbReference type="KEGG" id="ade:Adeh_2682"/>
<dbReference type="STRING" id="290397.Adeh_2682"/>
<dbReference type="Pfam" id="PF13435">
    <property type="entry name" value="Cytochrome_C554"/>
    <property type="match status" value="1"/>
</dbReference>
<feature type="region of interest" description="Disordered" evidence="1">
    <location>
        <begin position="149"/>
        <end position="181"/>
    </location>
</feature>
<evidence type="ECO:0000256" key="1">
    <source>
        <dbReference type="SAM" id="MobiDB-lite"/>
    </source>
</evidence>
<evidence type="ECO:0000313" key="4">
    <source>
        <dbReference type="EMBL" id="ABC82452.1"/>
    </source>
</evidence>
<evidence type="ECO:0000259" key="3">
    <source>
        <dbReference type="Pfam" id="PF13435"/>
    </source>
</evidence>
<evidence type="ECO:0000313" key="5">
    <source>
        <dbReference type="Proteomes" id="UP000001935"/>
    </source>
</evidence>
<dbReference type="SUPFAM" id="SSF48695">
    <property type="entry name" value="Multiheme cytochromes"/>
    <property type="match status" value="1"/>
</dbReference>
<evidence type="ECO:0000256" key="2">
    <source>
        <dbReference type="SAM" id="SignalP"/>
    </source>
</evidence>
<organism evidence="4 5">
    <name type="scientific">Anaeromyxobacter dehalogenans (strain 2CP-C)</name>
    <dbReference type="NCBI Taxonomy" id="290397"/>
    <lineage>
        <taxon>Bacteria</taxon>
        <taxon>Pseudomonadati</taxon>
        <taxon>Myxococcota</taxon>
        <taxon>Myxococcia</taxon>
        <taxon>Myxococcales</taxon>
        <taxon>Cystobacterineae</taxon>
        <taxon>Anaeromyxobacteraceae</taxon>
        <taxon>Anaeromyxobacter</taxon>
    </lineage>
</organism>
<feature type="domain" description="Cytochrome c-552/4" evidence="3">
    <location>
        <begin position="39"/>
        <end position="95"/>
    </location>
</feature>
<feature type="signal peptide" evidence="2">
    <location>
        <begin position="1"/>
        <end position="30"/>
    </location>
</feature>